<evidence type="ECO:0008006" key="3">
    <source>
        <dbReference type="Google" id="ProtNLM"/>
    </source>
</evidence>
<name>A0ABW4ZBW1_9BACT</name>
<gene>
    <name evidence="1" type="ORF">ACFSW8_11340</name>
</gene>
<evidence type="ECO:0000313" key="1">
    <source>
        <dbReference type="EMBL" id="MFD2159495.1"/>
    </source>
</evidence>
<organism evidence="1 2">
    <name type="scientific">Rubritalea tangerina</name>
    <dbReference type="NCBI Taxonomy" id="430798"/>
    <lineage>
        <taxon>Bacteria</taxon>
        <taxon>Pseudomonadati</taxon>
        <taxon>Verrucomicrobiota</taxon>
        <taxon>Verrucomicrobiia</taxon>
        <taxon>Verrucomicrobiales</taxon>
        <taxon>Rubritaleaceae</taxon>
        <taxon>Rubritalea</taxon>
    </lineage>
</organism>
<proteinExistence type="predicted"/>
<accession>A0ABW4ZBW1</accession>
<dbReference type="EMBL" id="JBHUJB010000046">
    <property type="protein sequence ID" value="MFD2159495.1"/>
    <property type="molecule type" value="Genomic_DNA"/>
</dbReference>
<evidence type="ECO:0000313" key="2">
    <source>
        <dbReference type="Proteomes" id="UP001597389"/>
    </source>
</evidence>
<protein>
    <recommendedName>
        <fullName evidence="3">DUF5069 domain-containing protein</fullName>
    </recommendedName>
</protein>
<dbReference type="RefSeq" id="WP_377086246.1">
    <property type="nucleotide sequence ID" value="NZ_JBHSJL010000014.1"/>
</dbReference>
<sequence length="171" mass="19420">MTWNDQFLKLFRRCIEAYRGGNTDFESYYTEEDLNFLASIGYKPRELFDFVEDLADAGEPTESTALLVASVRRDYLMVVQNGILSDHEVTSDDIPSKPTEYDGIAYLPRIVAKAEHKLRGELDPNLMFGCGGDRNFLRNHGDIPMADFLRHVWAADGDIQQIADYVKSQSA</sequence>
<reference evidence="2" key="1">
    <citation type="journal article" date="2019" name="Int. J. Syst. Evol. Microbiol.">
        <title>The Global Catalogue of Microorganisms (GCM) 10K type strain sequencing project: providing services to taxonomists for standard genome sequencing and annotation.</title>
        <authorList>
            <consortium name="The Broad Institute Genomics Platform"/>
            <consortium name="The Broad Institute Genome Sequencing Center for Infectious Disease"/>
            <person name="Wu L."/>
            <person name="Ma J."/>
        </authorList>
    </citation>
    <scope>NUCLEOTIDE SEQUENCE [LARGE SCALE GENOMIC DNA]</scope>
    <source>
        <strain evidence="2">CCUG 57942</strain>
    </source>
</reference>
<comment type="caution">
    <text evidence="1">The sequence shown here is derived from an EMBL/GenBank/DDBJ whole genome shotgun (WGS) entry which is preliminary data.</text>
</comment>
<dbReference type="Proteomes" id="UP001597389">
    <property type="component" value="Unassembled WGS sequence"/>
</dbReference>
<keyword evidence="2" id="KW-1185">Reference proteome</keyword>